<dbReference type="Proteomes" id="UP001341840">
    <property type="component" value="Unassembled WGS sequence"/>
</dbReference>
<feature type="transmembrane region" description="Helical" evidence="1">
    <location>
        <begin position="17"/>
        <end position="37"/>
    </location>
</feature>
<evidence type="ECO:0000313" key="3">
    <source>
        <dbReference type="Proteomes" id="UP001341840"/>
    </source>
</evidence>
<name>A0ABU6SH50_9FABA</name>
<keyword evidence="1" id="KW-0472">Membrane</keyword>
<accession>A0ABU6SH50</accession>
<dbReference type="EMBL" id="JASCZI010060668">
    <property type="protein sequence ID" value="MED6135143.1"/>
    <property type="molecule type" value="Genomic_DNA"/>
</dbReference>
<organism evidence="2 3">
    <name type="scientific">Stylosanthes scabra</name>
    <dbReference type="NCBI Taxonomy" id="79078"/>
    <lineage>
        <taxon>Eukaryota</taxon>
        <taxon>Viridiplantae</taxon>
        <taxon>Streptophyta</taxon>
        <taxon>Embryophyta</taxon>
        <taxon>Tracheophyta</taxon>
        <taxon>Spermatophyta</taxon>
        <taxon>Magnoliopsida</taxon>
        <taxon>eudicotyledons</taxon>
        <taxon>Gunneridae</taxon>
        <taxon>Pentapetalae</taxon>
        <taxon>rosids</taxon>
        <taxon>fabids</taxon>
        <taxon>Fabales</taxon>
        <taxon>Fabaceae</taxon>
        <taxon>Papilionoideae</taxon>
        <taxon>50 kb inversion clade</taxon>
        <taxon>dalbergioids sensu lato</taxon>
        <taxon>Dalbergieae</taxon>
        <taxon>Pterocarpus clade</taxon>
        <taxon>Stylosanthes</taxon>
    </lineage>
</organism>
<evidence type="ECO:0000313" key="2">
    <source>
        <dbReference type="EMBL" id="MED6135143.1"/>
    </source>
</evidence>
<comment type="caution">
    <text evidence="2">The sequence shown here is derived from an EMBL/GenBank/DDBJ whole genome shotgun (WGS) entry which is preliminary data.</text>
</comment>
<protein>
    <submittedName>
        <fullName evidence="2">Uncharacterized protein</fullName>
    </submittedName>
</protein>
<keyword evidence="1" id="KW-1133">Transmembrane helix</keyword>
<evidence type="ECO:0000256" key="1">
    <source>
        <dbReference type="SAM" id="Phobius"/>
    </source>
</evidence>
<keyword evidence="3" id="KW-1185">Reference proteome</keyword>
<gene>
    <name evidence="2" type="ORF">PIB30_043410</name>
</gene>
<keyword evidence="1" id="KW-0812">Transmembrane</keyword>
<proteinExistence type="predicted"/>
<reference evidence="2 3" key="1">
    <citation type="journal article" date="2023" name="Plants (Basel)">
        <title>Bridging the Gap: Combining Genomics and Transcriptomics Approaches to Understand Stylosanthes scabra, an Orphan Legume from the Brazilian Caatinga.</title>
        <authorList>
            <person name="Ferreira-Neto J.R.C."/>
            <person name="da Silva M.D."/>
            <person name="Binneck E."/>
            <person name="de Melo N.F."/>
            <person name="da Silva R.H."/>
            <person name="de Melo A.L.T.M."/>
            <person name="Pandolfi V."/>
            <person name="Bustamante F.O."/>
            <person name="Brasileiro-Vidal A.C."/>
            <person name="Benko-Iseppon A.M."/>
        </authorList>
    </citation>
    <scope>NUCLEOTIDE SEQUENCE [LARGE SCALE GENOMIC DNA]</scope>
    <source>
        <tissue evidence="2">Leaves</tissue>
    </source>
</reference>
<sequence length="125" mass="13941">MGGVSCKRLSEFACTSASIQLLTCFYIFMIFCSRLLGRATSSSGHIRDAGNPFPWVYWNPEVKDFTVYNLDPLETAVCKFLLSLPADGLLEVKMKQNRLDKFRAQLADTSKMGPRSILPVANPIC</sequence>